<dbReference type="eggNOG" id="ENOG50309JM">
    <property type="taxonomic scope" value="Bacteria"/>
</dbReference>
<dbReference type="STRING" id="720554.Clocl_0365"/>
<gene>
    <name evidence="3" type="ordered locus">Clocl_0365</name>
</gene>
<dbReference type="HOGENOM" id="CLU_682779_0_0_9"/>
<evidence type="ECO:0000313" key="3">
    <source>
        <dbReference type="EMBL" id="AEV67101.1"/>
    </source>
</evidence>
<keyword evidence="1" id="KW-0472">Membrane</keyword>
<dbReference type="Proteomes" id="UP000005435">
    <property type="component" value="Chromosome"/>
</dbReference>
<evidence type="ECO:0000313" key="4">
    <source>
        <dbReference type="Proteomes" id="UP000005435"/>
    </source>
</evidence>
<evidence type="ECO:0000256" key="1">
    <source>
        <dbReference type="SAM" id="Phobius"/>
    </source>
</evidence>
<dbReference type="OrthoDB" id="9792641at2"/>
<proteinExistence type="predicted"/>
<dbReference type="Pfam" id="PF14317">
    <property type="entry name" value="YcxB"/>
    <property type="match status" value="2"/>
</dbReference>
<dbReference type="AlphaFoldDB" id="G8M2M7"/>
<feature type="domain" description="YcxB-like C-terminal" evidence="2">
    <location>
        <begin position="124"/>
        <end position="184"/>
    </location>
</feature>
<reference evidence="4" key="1">
    <citation type="submission" date="2011-12" db="EMBL/GenBank/DDBJ databases">
        <title>Complete sequence of Clostridium clariflavum DSM 19732.</title>
        <authorList>
            <consortium name="US DOE Joint Genome Institute"/>
            <person name="Lucas S."/>
            <person name="Han J."/>
            <person name="Lapidus A."/>
            <person name="Cheng J.-F."/>
            <person name="Goodwin L."/>
            <person name="Pitluck S."/>
            <person name="Peters L."/>
            <person name="Teshima H."/>
            <person name="Detter J.C."/>
            <person name="Han C."/>
            <person name="Tapia R."/>
            <person name="Land M."/>
            <person name="Hauser L."/>
            <person name="Kyrpides N."/>
            <person name="Ivanova N."/>
            <person name="Pagani I."/>
            <person name="Kitzmiller T."/>
            <person name="Lynd L."/>
            <person name="Izquierdo J."/>
            <person name="Woyke T."/>
        </authorList>
    </citation>
    <scope>NUCLEOTIDE SEQUENCE [LARGE SCALE GENOMIC DNA]</scope>
    <source>
        <strain evidence="4">DSM 19732 / NBRC 101661 / EBR45</strain>
    </source>
</reference>
<keyword evidence="4" id="KW-1185">Reference proteome</keyword>
<dbReference type="EMBL" id="CP003065">
    <property type="protein sequence ID" value="AEV67101.1"/>
    <property type="molecule type" value="Genomic_DNA"/>
</dbReference>
<feature type="transmembrane region" description="Helical" evidence="1">
    <location>
        <begin position="80"/>
        <end position="105"/>
    </location>
</feature>
<keyword evidence="1" id="KW-0812">Transmembrane</keyword>
<sequence length="403" mass="47332">MVCFYLKNRGVKVLFDSSVKLYIKYTLKDIRDICIEKVYGGILGKIFMAPFIIVLVIAAVTIPVSLFFLQREPEQLLDFISTLLFLVFILGFIVNFPFVVIYLSYKNDYRKSKLWQSIQCVEVSKENLVISSEEGSRTMTWDEVDGVLEYRRCFFIHQSSAKIFVLPKRCFVSQEQLEEFRSILSSSLESNKLILKNYKLVHSCPDYCDTEFELKSSVLEKAAEGDNEQKPELVLEVLLEKKEYIKFNFMFFYKKPIVIIFTLLGLYLLVRGLLGFGQLNNFIRIFSFRIFSLLSGVFLTFSIPLMLLIFSNRVYKRDKSMKKSALYKIYKDHYSVERSEGFLNIEWDKLVKIVDTKDFIFIFVTNNVVSIIPKRIFKGREEDLRKFEGILRENCGEILKKRF</sequence>
<feature type="transmembrane region" description="Helical" evidence="1">
    <location>
        <begin position="290"/>
        <end position="310"/>
    </location>
</feature>
<keyword evidence="1" id="KW-1133">Transmembrane helix</keyword>
<evidence type="ECO:0000259" key="2">
    <source>
        <dbReference type="Pfam" id="PF14317"/>
    </source>
</evidence>
<reference evidence="3 4" key="2">
    <citation type="journal article" date="2012" name="Stand. Genomic Sci.">
        <title>Complete Genome Sequence of Clostridium clariflavum DSM 19732.</title>
        <authorList>
            <person name="Izquierdo J.A."/>
            <person name="Goodwin L."/>
            <person name="Davenport K.W."/>
            <person name="Teshima H."/>
            <person name="Bruce D."/>
            <person name="Detter C."/>
            <person name="Tapia R."/>
            <person name="Han S."/>
            <person name="Land M."/>
            <person name="Hauser L."/>
            <person name="Jeffries C.D."/>
            <person name="Han J."/>
            <person name="Pitluck S."/>
            <person name="Nolan M."/>
            <person name="Chen A."/>
            <person name="Huntemann M."/>
            <person name="Mavromatis K."/>
            <person name="Mikhailova N."/>
            <person name="Liolios K."/>
            <person name="Woyke T."/>
            <person name="Lynd L.R."/>
        </authorList>
    </citation>
    <scope>NUCLEOTIDE SEQUENCE [LARGE SCALE GENOMIC DNA]</scope>
    <source>
        <strain evidence="4">DSM 19732 / NBRC 101661 / EBR45</strain>
    </source>
</reference>
<dbReference type="InterPro" id="IPR025588">
    <property type="entry name" value="YcxB-like_C"/>
</dbReference>
<organism evidence="3 4">
    <name type="scientific">Acetivibrio clariflavus (strain DSM 19732 / NBRC 101661 / EBR45)</name>
    <name type="common">Clostridium clariflavum</name>
    <dbReference type="NCBI Taxonomy" id="720554"/>
    <lineage>
        <taxon>Bacteria</taxon>
        <taxon>Bacillati</taxon>
        <taxon>Bacillota</taxon>
        <taxon>Clostridia</taxon>
        <taxon>Eubacteriales</taxon>
        <taxon>Oscillospiraceae</taxon>
        <taxon>Acetivibrio</taxon>
    </lineage>
</organism>
<feature type="transmembrane region" description="Helical" evidence="1">
    <location>
        <begin position="251"/>
        <end position="270"/>
    </location>
</feature>
<feature type="domain" description="YcxB-like C-terminal" evidence="2">
    <location>
        <begin position="329"/>
        <end position="387"/>
    </location>
</feature>
<feature type="transmembrane region" description="Helical" evidence="1">
    <location>
        <begin position="46"/>
        <end position="68"/>
    </location>
</feature>
<name>G8M2M7_ACECE</name>
<accession>G8M2M7</accession>
<protein>
    <recommendedName>
        <fullName evidence="2">YcxB-like C-terminal domain-containing protein</fullName>
    </recommendedName>
</protein>
<dbReference type="KEGG" id="ccl:Clocl_0365"/>